<dbReference type="Proteomes" id="UP000650467">
    <property type="component" value="Unassembled WGS sequence"/>
</dbReference>
<dbReference type="GO" id="GO:0006624">
    <property type="term" value="P:vacuolar protein processing"/>
    <property type="evidence" value="ECO:0007669"/>
    <property type="project" value="TreeGrafter"/>
</dbReference>
<evidence type="ECO:0000256" key="5">
    <source>
        <dbReference type="ARBA" id="ARBA00022989"/>
    </source>
</evidence>
<dbReference type="PANTHER" id="PTHR13505">
    <property type="entry name" value="TRANSMEMBRANE PROTEIN 208"/>
    <property type="match status" value="1"/>
</dbReference>
<sequence length="174" mass="19618">MAGAGAKKQLEANRKKLSALRIAIAVGIIAHALIRMVLRQGYASKWHWVGFGATFMLEAFAYSAISKFAEPEYSDSGELLYGGADLNMGGMCGYWHDLLYISVFVQVATCLSAYLWYTLLVVPGFALYMLFANVLLPYWKSTSGGGQEQVMDEATRKKLERTQQRAERRRMKWR</sequence>
<evidence type="ECO:0000256" key="8">
    <source>
        <dbReference type="SAM" id="Phobius"/>
    </source>
</evidence>
<gene>
    <name evidence="9" type="ORF">HXX76_012720</name>
</gene>
<comment type="caution">
    <text evidence="9">The sequence shown here is derived from an EMBL/GenBank/DDBJ whole genome shotgun (WGS) entry which is preliminary data.</text>
</comment>
<organism evidence="9 10">
    <name type="scientific">Chlamydomonas incerta</name>
    <dbReference type="NCBI Taxonomy" id="51695"/>
    <lineage>
        <taxon>Eukaryota</taxon>
        <taxon>Viridiplantae</taxon>
        <taxon>Chlorophyta</taxon>
        <taxon>core chlorophytes</taxon>
        <taxon>Chlorophyceae</taxon>
        <taxon>CS clade</taxon>
        <taxon>Chlamydomonadales</taxon>
        <taxon>Chlamydomonadaceae</taxon>
        <taxon>Chlamydomonas</taxon>
    </lineage>
</organism>
<feature type="transmembrane region" description="Helical" evidence="8">
    <location>
        <begin position="122"/>
        <end position="139"/>
    </location>
</feature>
<comment type="similarity">
    <text evidence="2">Belongs to the TMEM208 family.</text>
</comment>
<keyword evidence="4" id="KW-0256">Endoplasmic reticulum</keyword>
<keyword evidence="5 8" id="KW-1133">Transmembrane helix</keyword>
<feature type="region of interest" description="Disordered" evidence="7">
    <location>
        <begin position="145"/>
        <end position="174"/>
    </location>
</feature>
<keyword evidence="6 8" id="KW-0472">Membrane</keyword>
<evidence type="ECO:0000313" key="9">
    <source>
        <dbReference type="EMBL" id="KAG2426934.1"/>
    </source>
</evidence>
<accession>A0A835SRH1</accession>
<dbReference type="InterPro" id="IPR008506">
    <property type="entry name" value="SND2/TMEM208"/>
</dbReference>
<feature type="transmembrane region" description="Helical" evidence="8">
    <location>
        <begin position="17"/>
        <end position="34"/>
    </location>
</feature>
<dbReference type="GO" id="GO:0005773">
    <property type="term" value="C:vacuole"/>
    <property type="evidence" value="ECO:0007669"/>
    <property type="project" value="GOC"/>
</dbReference>
<keyword evidence="10" id="KW-1185">Reference proteome</keyword>
<protein>
    <recommendedName>
        <fullName evidence="11">Transmembrane protein 208</fullName>
    </recommendedName>
</protein>
<dbReference type="AlphaFoldDB" id="A0A835SRH1"/>
<reference evidence="9" key="1">
    <citation type="journal article" date="2020" name="bioRxiv">
        <title>Comparative genomics of Chlamydomonas.</title>
        <authorList>
            <person name="Craig R.J."/>
            <person name="Hasan A.R."/>
            <person name="Ness R.W."/>
            <person name="Keightley P.D."/>
        </authorList>
    </citation>
    <scope>NUCLEOTIDE SEQUENCE</scope>
    <source>
        <strain evidence="9">SAG 7.73</strain>
    </source>
</reference>
<evidence type="ECO:0000256" key="2">
    <source>
        <dbReference type="ARBA" id="ARBA00009950"/>
    </source>
</evidence>
<dbReference type="PANTHER" id="PTHR13505:SF7">
    <property type="entry name" value="TRANSMEMBRANE PROTEIN 208"/>
    <property type="match status" value="1"/>
</dbReference>
<evidence type="ECO:0000256" key="4">
    <source>
        <dbReference type="ARBA" id="ARBA00022824"/>
    </source>
</evidence>
<dbReference type="GO" id="GO:0005789">
    <property type="term" value="C:endoplasmic reticulum membrane"/>
    <property type="evidence" value="ECO:0007669"/>
    <property type="project" value="UniProtKB-SubCell"/>
</dbReference>
<evidence type="ECO:0000256" key="1">
    <source>
        <dbReference type="ARBA" id="ARBA00004477"/>
    </source>
</evidence>
<name>A0A835SRH1_CHLIN</name>
<keyword evidence="3 8" id="KW-0812">Transmembrane</keyword>
<evidence type="ECO:0000256" key="7">
    <source>
        <dbReference type="SAM" id="MobiDB-lite"/>
    </source>
</evidence>
<dbReference type="OrthoDB" id="276296at2759"/>
<evidence type="ECO:0000256" key="6">
    <source>
        <dbReference type="ARBA" id="ARBA00023136"/>
    </source>
</evidence>
<dbReference type="Pfam" id="PF05620">
    <property type="entry name" value="TMEM208_SND2"/>
    <property type="match status" value="1"/>
</dbReference>
<evidence type="ECO:0000313" key="10">
    <source>
        <dbReference type="Proteomes" id="UP000650467"/>
    </source>
</evidence>
<feature type="compositionally biased region" description="Basic and acidic residues" evidence="7">
    <location>
        <begin position="153"/>
        <end position="166"/>
    </location>
</feature>
<proteinExistence type="inferred from homology"/>
<evidence type="ECO:0000256" key="3">
    <source>
        <dbReference type="ARBA" id="ARBA00022692"/>
    </source>
</evidence>
<dbReference type="EMBL" id="JAEHOC010000044">
    <property type="protein sequence ID" value="KAG2426934.1"/>
    <property type="molecule type" value="Genomic_DNA"/>
</dbReference>
<comment type="subcellular location">
    <subcellularLocation>
        <location evidence="1">Endoplasmic reticulum membrane</location>
        <topology evidence="1">Multi-pass membrane protein</topology>
    </subcellularLocation>
</comment>
<evidence type="ECO:0008006" key="11">
    <source>
        <dbReference type="Google" id="ProtNLM"/>
    </source>
</evidence>